<keyword evidence="6" id="KW-0813">Transport</keyword>
<dbReference type="InterPro" id="IPR023213">
    <property type="entry name" value="CAT-like_dom_sf"/>
</dbReference>
<proteinExistence type="inferred from homology"/>
<evidence type="ECO:0000256" key="3">
    <source>
        <dbReference type="ARBA" id="ARBA00005005"/>
    </source>
</evidence>
<evidence type="ECO:0000256" key="2">
    <source>
        <dbReference type="ARBA" id="ARBA00004325"/>
    </source>
</evidence>
<keyword evidence="22" id="KW-1185">Reference proteome</keyword>
<evidence type="ECO:0000256" key="7">
    <source>
        <dbReference type="ARBA" id="ARBA00022679"/>
    </source>
</evidence>
<dbReference type="InterPro" id="IPR000542">
    <property type="entry name" value="Carn_acyl_trans"/>
</dbReference>
<dbReference type="FunFam" id="3.30.559.70:FF:000001">
    <property type="entry name" value="Carnitine O-palmitoyltransferase 1, liver isoform"/>
    <property type="match status" value="1"/>
</dbReference>
<dbReference type="GO" id="GO:0009437">
    <property type="term" value="P:carnitine metabolic process"/>
    <property type="evidence" value="ECO:0007669"/>
    <property type="project" value="TreeGrafter"/>
</dbReference>
<dbReference type="Gene3D" id="6.10.250.1760">
    <property type="match status" value="1"/>
</dbReference>
<dbReference type="SUPFAM" id="SSF52777">
    <property type="entry name" value="CoA-dependent acyltransferases"/>
    <property type="match status" value="2"/>
</dbReference>
<evidence type="ECO:0000256" key="13">
    <source>
        <dbReference type="ARBA" id="ARBA00023136"/>
    </source>
</evidence>
<dbReference type="VEuPathDB" id="VectorBase:GPPI014503"/>
<evidence type="ECO:0000256" key="11">
    <source>
        <dbReference type="ARBA" id="ARBA00023098"/>
    </source>
</evidence>
<evidence type="ECO:0000313" key="22">
    <source>
        <dbReference type="Proteomes" id="UP000092460"/>
    </source>
</evidence>
<protein>
    <recommendedName>
        <fullName evidence="5">carnitine O-palmitoyltransferase</fullName>
        <ecNumber evidence="5">2.3.1.21</ecNumber>
    </recommendedName>
</protein>
<reference evidence="21" key="2">
    <citation type="submission" date="2020-05" db="UniProtKB">
        <authorList>
            <consortium name="EnsemblMetazoa"/>
        </authorList>
    </citation>
    <scope>IDENTIFICATION</scope>
    <source>
        <strain evidence="21">IAEA</strain>
    </source>
</reference>
<dbReference type="STRING" id="67801.A0A1B0B071"/>
<feature type="transmembrane region" description="Helical" evidence="18">
    <location>
        <begin position="99"/>
        <end position="122"/>
    </location>
</feature>
<keyword evidence="10 18" id="KW-1133">Transmembrane helix</keyword>
<dbReference type="EC" id="2.3.1.21" evidence="5"/>
<evidence type="ECO:0000256" key="5">
    <source>
        <dbReference type="ARBA" id="ARBA00013243"/>
    </source>
</evidence>
<dbReference type="PANTHER" id="PTHR22589">
    <property type="entry name" value="CARNITINE O-ACYLTRANSFERASE"/>
    <property type="match status" value="1"/>
</dbReference>
<feature type="domain" description="Carnitine O-palmitoyltransferase N-terminal" evidence="20">
    <location>
        <begin position="1"/>
        <end position="45"/>
    </location>
</feature>
<dbReference type="PANTHER" id="PTHR22589:SF31">
    <property type="entry name" value="CARNITINE O-PALMITOYLTRANSFERASE"/>
    <property type="match status" value="1"/>
</dbReference>
<feature type="domain" description="Choline/carnitine acyltransferase" evidence="19">
    <location>
        <begin position="174"/>
        <end position="772"/>
    </location>
</feature>
<keyword evidence="13 18" id="KW-0472">Membrane</keyword>
<organism evidence="21 22">
    <name type="scientific">Glossina palpalis gambiensis</name>
    <dbReference type="NCBI Taxonomy" id="67801"/>
    <lineage>
        <taxon>Eukaryota</taxon>
        <taxon>Metazoa</taxon>
        <taxon>Ecdysozoa</taxon>
        <taxon>Arthropoda</taxon>
        <taxon>Hexapoda</taxon>
        <taxon>Insecta</taxon>
        <taxon>Pterygota</taxon>
        <taxon>Neoptera</taxon>
        <taxon>Endopterygota</taxon>
        <taxon>Diptera</taxon>
        <taxon>Brachycera</taxon>
        <taxon>Muscomorpha</taxon>
        <taxon>Hippoboscoidea</taxon>
        <taxon>Glossinidae</taxon>
        <taxon>Glossina</taxon>
    </lineage>
</organism>
<dbReference type="Pfam" id="PF16484">
    <property type="entry name" value="CPT_N"/>
    <property type="match status" value="1"/>
</dbReference>
<evidence type="ECO:0000256" key="16">
    <source>
        <dbReference type="PIRSR" id="PIRSR600542-1"/>
    </source>
</evidence>
<evidence type="ECO:0000259" key="19">
    <source>
        <dbReference type="Pfam" id="PF00755"/>
    </source>
</evidence>
<dbReference type="UniPathway" id="UPA00659"/>
<comment type="catalytic activity">
    <reaction evidence="15">
        <text>(R)-carnitine + hexadecanoyl-CoA = O-hexadecanoyl-(R)-carnitine + CoA</text>
        <dbReference type="Rhea" id="RHEA:12661"/>
        <dbReference type="ChEBI" id="CHEBI:16347"/>
        <dbReference type="ChEBI" id="CHEBI:17490"/>
        <dbReference type="ChEBI" id="CHEBI:57287"/>
        <dbReference type="ChEBI" id="CHEBI:57379"/>
        <dbReference type="EC" id="2.3.1.21"/>
    </reaction>
    <physiologicalReaction direction="left-to-right" evidence="15">
        <dbReference type="Rhea" id="RHEA:12662"/>
    </physiologicalReaction>
</comment>
<dbReference type="PROSITE" id="PS00439">
    <property type="entry name" value="ACYLTRANSF_C_1"/>
    <property type="match status" value="1"/>
</dbReference>
<evidence type="ECO:0000256" key="9">
    <source>
        <dbReference type="ARBA" id="ARBA00022832"/>
    </source>
</evidence>
<feature type="active site" description="Proton acceptor" evidence="16">
    <location>
        <position position="471"/>
    </location>
</feature>
<comment type="similarity">
    <text evidence="4">Belongs to the carnitine/choline acetyltransferase family.</text>
</comment>
<feature type="region of interest" description="Disordered" evidence="17">
    <location>
        <begin position="791"/>
        <end position="811"/>
    </location>
</feature>
<keyword evidence="9" id="KW-0276">Fatty acid metabolism</keyword>
<dbReference type="GO" id="GO:0031966">
    <property type="term" value="C:mitochondrial membrane"/>
    <property type="evidence" value="ECO:0007669"/>
    <property type="project" value="UniProtKB-SubCell"/>
</dbReference>
<dbReference type="AlphaFoldDB" id="A0A1B0B071"/>
<evidence type="ECO:0000256" key="10">
    <source>
        <dbReference type="ARBA" id="ARBA00022989"/>
    </source>
</evidence>
<comment type="pathway">
    <text evidence="3">Lipid metabolism; fatty acid beta-oxidation.</text>
</comment>
<keyword evidence="14" id="KW-0012">Acyltransferase</keyword>
<accession>A0A1B0B071</accession>
<dbReference type="Pfam" id="PF00755">
    <property type="entry name" value="Carn_acyltransf"/>
    <property type="match status" value="1"/>
</dbReference>
<dbReference type="InterPro" id="IPR039551">
    <property type="entry name" value="Cho/carn_acyl_trans"/>
</dbReference>
<dbReference type="GO" id="GO:0004095">
    <property type="term" value="F:carnitine O-palmitoyltransferase activity"/>
    <property type="evidence" value="ECO:0007669"/>
    <property type="project" value="UniProtKB-EC"/>
</dbReference>
<keyword evidence="8 18" id="KW-0812">Transmembrane</keyword>
<evidence type="ECO:0000256" key="12">
    <source>
        <dbReference type="ARBA" id="ARBA00023128"/>
    </source>
</evidence>
<name>A0A1B0B071_9MUSC</name>
<dbReference type="InterPro" id="IPR032476">
    <property type="entry name" value="CPT_N"/>
</dbReference>
<keyword evidence="12" id="KW-0496">Mitochondrion</keyword>
<evidence type="ECO:0000313" key="21">
    <source>
        <dbReference type="EnsemblMetazoa" id="GPPI014503-PA"/>
    </source>
</evidence>
<dbReference type="Gene3D" id="3.30.559.70">
    <property type="entry name" value="Choline/Carnitine o-acyltransferase, domain 2"/>
    <property type="match status" value="1"/>
</dbReference>
<evidence type="ECO:0000256" key="6">
    <source>
        <dbReference type="ARBA" id="ARBA00022448"/>
    </source>
</evidence>
<keyword evidence="7" id="KW-0808">Transferase</keyword>
<evidence type="ECO:0000259" key="20">
    <source>
        <dbReference type="Pfam" id="PF16484"/>
    </source>
</evidence>
<evidence type="ECO:0000256" key="17">
    <source>
        <dbReference type="SAM" id="MobiDB-lite"/>
    </source>
</evidence>
<evidence type="ECO:0000256" key="8">
    <source>
        <dbReference type="ARBA" id="ARBA00022692"/>
    </source>
</evidence>
<dbReference type="GO" id="GO:0006635">
    <property type="term" value="P:fatty acid beta-oxidation"/>
    <property type="evidence" value="ECO:0007669"/>
    <property type="project" value="UniProtKB-UniPathway"/>
</dbReference>
<evidence type="ECO:0000256" key="4">
    <source>
        <dbReference type="ARBA" id="ARBA00005232"/>
    </source>
</evidence>
<evidence type="ECO:0000256" key="15">
    <source>
        <dbReference type="ARBA" id="ARBA00048480"/>
    </source>
</evidence>
<evidence type="ECO:0000256" key="14">
    <source>
        <dbReference type="ARBA" id="ARBA00023315"/>
    </source>
</evidence>
<evidence type="ECO:0000256" key="1">
    <source>
        <dbReference type="ARBA" id="ARBA00004141"/>
    </source>
</evidence>
<reference evidence="22" key="1">
    <citation type="submission" date="2015-01" db="EMBL/GenBank/DDBJ databases">
        <authorList>
            <person name="Aksoy S."/>
            <person name="Warren W."/>
            <person name="Wilson R.K."/>
        </authorList>
    </citation>
    <scope>NUCLEOTIDE SEQUENCE [LARGE SCALE GENOMIC DNA]</scope>
    <source>
        <strain evidence="22">IAEA</strain>
    </source>
</reference>
<dbReference type="InterPro" id="IPR042231">
    <property type="entry name" value="Cho/carn_acyl_trans_2"/>
</dbReference>
<comment type="subcellular location">
    <subcellularLocation>
        <location evidence="1">Membrane</location>
        <topology evidence="1">Multi-pass membrane protein</topology>
    </subcellularLocation>
    <subcellularLocation>
        <location evidence="2">Mitochondrion membrane</location>
    </subcellularLocation>
</comment>
<feature type="transmembrane region" description="Helical" evidence="18">
    <location>
        <begin position="61"/>
        <end position="79"/>
    </location>
</feature>
<sequence length="811" mass="92746">MAEAHQAVAFSFAITHEGFDINYDQEVLNLVWNSGIRSWKKRLARANNGIRNGVYPAHIQSLWVITAIALGLHFAGLHVPFNLVNRLLINFPSNTINWQILACFLASLFVWLSICFTMRYTLKLLLMYKGWMYESRAPGSKVSLRTKLWAGAVKLFSSWNKPGLYSFQGSLPRLPAPSVHDTMTRYLRSVRPLLDDEKYQKMERLASEFEHTIGKKLQWYLILKSWWSTNYVSDWWEEYVYLRGRSPLMINSNFYGTDAIFMNLTQNQAARAANVIYLLLCFRRSIERQEMQPILIQGMIPLCSWQYERTFNTVRVPGLETDRIVHYRDSNHVVVLHKGCYYKVPIYHKGRLLRPCEMQVQIEEILKSTATPMPGEKYLAALTAWDRSKWAETRNTYFIRGPNRVSLNAIETAAFVVSLDEKPYEFDLQRPELLDEFGRTLLHGNGYNRWFDKSFTVCVGTNGRVGFNAEHTWADAAIAAHMWENLIMDDLLTDGADAPVMGHTWEYIFADDIDGYDENGNTKGIPEFQPPSPVHLSWALEPCLDRIEEATLAADKLISDIDLRILVHNQYGKGFMKKCRLSPDAYIQMALQLAYYRDAGRFSLTYEASMTRLFREGRTETVRPCTIESAAWVKAMDDTTKTIAERVTLLKEACERHQLGYQDAMCGNGIDRHLFCLYVVSKYLEVDSPFLNEVLSEPWRLSTSQTPHGQTPKMDLKKHPQCISSGGGFGPVADDGYGVSYIIAGEDLIFFHISAKKSCETTDAHRFADNICRALADIRAMFELHMKQNPTVSKKTVTNGSSSNTDSTKSN</sequence>
<dbReference type="EnsemblMetazoa" id="GPPI014503-RA">
    <property type="protein sequence ID" value="GPPI014503-PA"/>
    <property type="gene ID" value="GPPI014503"/>
</dbReference>
<dbReference type="Proteomes" id="UP000092460">
    <property type="component" value="Unassembled WGS sequence"/>
</dbReference>
<dbReference type="Gene3D" id="3.30.559.10">
    <property type="entry name" value="Chloramphenicol acetyltransferase-like domain"/>
    <property type="match status" value="1"/>
</dbReference>
<keyword evidence="11" id="KW-0443">Lipid metabolism</keyword>
<dbReference type="FunFam" id="3.30.559.10:FF:000042">
    <property type="entry name" value="Carnitine Palmitoyl Transferase"/>
    <property type="match status" value="1"/>
</dbReference>
<dbReference type="EMBL" id="JXJN01006587">
    <property type="status" value="NOT_ANNOTATED_CDS"/>
    <property type="molecule type" value="Genomic_DNA"/>
</dbReference>
<evidence type="ECO:0000256" key="18">
    <source>
        <dbReference type="SAM" id="Phobius"/>
    </source>
</evidence>